<gene>
    <name evidence="7" type="ORF">K0U00_41220</name>
</gene>
<reference evidence="7 8" key="1">
    <citation type="submission" date="2021-07" db="EMBL/GenBank/DDBJ databases">
        <title>Paenibacillus radiodurans sp. nov., isolated from the southeastern edge of Tengger Desert.</title>
        <authorList>
            <person name="Zhang G."/>
        </authorList>
    </citation>
    <scope>NUCLEOTIDE SEQUENCE [LARGE SCALE GENOMIC DNA]</scope>
    <source>
        <strain evidence="7 8">CCM 7311</strain>
    </source>
</reference>
<comment type="caution">
    <text evidence="7">The sequence shown here is derived from an EMBL/GenBank/DDBJ whole genome shotgun (WGS) entry which is preliminary data.</text>
</comment>
<evidence type="ECO:0000256" key="2">
    <source>
        <dbReference type="ARBA" id="ARBA00012438"/>
    </source>
</evidence>
<dbReference type="PANTHER" id="PTHR24421:SF10">
    <property type="entry name" value="NITRATE_NITRITE SENSOR PROTEIN NARQ"/>
    <property type="match status" value="1"/>
</dbReference>
<dbReference type="InterPro" id="IPR003594">
    <property type="entry name" value="HATPase_dom"/>
</dbReference>
<dbReference type="InterPro" id="IPR050482">
    <property type="entry name" value="Sensor_HK_TwoCompSys"/>
</dbReference>
<accession>A0ABS7CHV1</accession>
<evidence type="ECO:0000313" key="7">
    <source>
        <dbReference type="EMBL" id="MBW7460504.1"/>
    </source>
</evidence>
<proteinExistence type="predicted"/>
<dbReference type="SUPFAM" id="SSF55874">
    <property type="entry name" value="ATPase domain of HSP90 chaperone/DNA topoisomerase II/histidine kinase"/>
    <property type="match status" value="1"/>
</dbReference>
<dbReference type="Gene3D" id="3.30.565.10">
    <property type="entry name" value="Histidine kinase-like ATPase, C-terminal domain"/>
    <property type="match status" value="1"/>
</dbReference>
<dbReference type="Pfam" id="PF02518">
    <property type="entry name" value="HATPase_c"/>
    <property type="match status" value="1"/>
</dbReference>
<evidence type="ECO:0000259" key="6">
    <source>
        <dbReference type="Pfam" id="PF02518"/>
    </source>
</evidence>
<evidence type="ECO:0000313" key="8">
    <source>
        <dbReference type="Proteomes" id="UP001519887"/>
    </source>
</evidence>
<dbReference type="PANTHER" id="PTHR24421">
    <property type="entry name" value="NITRATE/NITRITE SENSOR PROTEIN NARX-RELATED"/>
    <property type="match status" value="1"/>
</dbReference>
<keyword evidence="3" id="KW-0808">Transferase</keyword>
<dbReference type="InterPro" id="IPR036890">
    <property type="entry name" value="HATPase_C_sf"/>
</dbReference>
<sequence length="109" mass="11537">RTGLLTSVVHEGDMEVITPLQWKIIHENVTESLTNAAKYASATAIHVEIRVLNRFIKAVVSDNGQGAPKVVKGLGLIGMEERAAAMNGTVIADGTRGFIVTTLLPSGAQ</sequence>
<feature type="non-terminal residue" evidence="7">
    <location>
        <position position="1"/>
    </location>
</feature>
<evidence type="ECO:0000256" key="1">
    <source>
        <dbReference type="ARBA" id="ARBA00000085"/>
    </source>
</evidence>
<evidence type="ECO:0000256" key="4">
    <source>
        <dbReference type="ARBA" id="ARBA00022777"/>
    </source>
</evidence>
<dbReference type="Proteomes" id="UP001519887">
    <property type="component" value="Unassembled WGS sequence"/>
</dbReference>
<dbReference type="GO" id="GO:0016301">
    <property type="term" value="F:kinase activity"/>
    <property type="evidence" value="ECO:0007669"/>
    <property type="project" value="UniProtKB-KW"/>
</dbReference>
<keyword evidence="5" id="KW-0902">Two-component regulatory system</keyword>
<name>A0ABS7CHV1_9BACL</name>
<evidence type="ECO:0000256" key="3">
    <source>
        <dbReference type="ARBA" id="ARBA00022679"/>
    </source>
</evidence>
<feature type="domain" description="Histidine kinase/HSP90-like ATPase" evidence="6">
    <location>
        <begin position="25"/>
        <end position="105"/>
    </location>
</feature>
<evidence type="ECO:0000256" key="5">
    <source>
        <dbReference type="ARBA" id="ARBA00023012"/>
    </source>
</evidence>
<keyword evidence="4 7" id="KW-0418">Kinase</keyword>
<comment type="catalytic activity">
    <reaction evidence="1">
        <text>ATP + protein L-histidine = ADP + protein N-phospho-L-histidine.</text>
        <dbReference type="EC" id="2.7.13.3"/>
    </reaction>
</comment>
<dbReference type="EMBL" id="JAHZIK010002270">
    <property type="protein sequence ID" value="MBW7460504.1"/>
    <property type="molecule type" value="Genomic_DNA"/>
</dbReference>
<protein>
    <recommendedName>
        <fullName evidence="2">histidine kinase</fullName>
        <ecNumber evidence="2">2.7.13.3</ecNumber>
    </recommendedName>
</protein>
<keyword evidence="8" id="KW-1185">Reference proteome</keyword>
<organism evidence="7 8">
    <name type="scientific">Paenibacillus sepulcri</name>
    <dbReference type="NCBI Taxonomy" id="359917"/>
    <lineage>
        <taxon>Bacteria</taxon>
        <taxon>Bacillati</taxon>
        <taxon>Bacillota</taxon>
        <taxon>Bacilli</taxon>
        <taxon>Bacillales</taxon>
        <taxon>Paenibacillaceae</taxon>
        <taxon>Paenibacillus</taxon>
    </lineage>
</organism>
<dbReference type="CDD" id="cd16917">
    <property type="entry name" value="HATPase_UhpB-NarQ-NarX-like"/>
    <property type="match status" value="1"/>
</dbReference>
<dbReference type="EC" id="2.7.13.3" evidence="2"/>